<keyword evidence="3" id="KW-0547">Nucleotide-binding</keyword>
<feature type="domain" description="Helicase ATP-binding" evidence="2">
    <location>
        <begin position="106"/>
        <end position="266"/>
    </location>
</feature>
<dbReference type="Pfam" id="PF00271">
    <property type="entry name" value="Helicase_C"/>
    <property type="match status" value="1"/>
</dbReference>
<keyword evidence="3" id="KW-0347">Helicase</keyword>
<dbReference type="InterPro" id="IPR049730">
    <property type="entry name" value="SNF2/RAD54-like_C"/>
</dbReference>
<dbReference type="GO" id="GO:0016787">
    <property type="term" value="F:hydrolase activity"/>
    <property type="evidence" value="ECO:0007669"/>
    <property type="project" value="UniProtKB-KW"/>
</dbReference>
<evidence type="ECO:0000313" key="3">
    <source>
        <dbReference type="EMBL" id="PTL60797.1"/>
    </source>
</evidence>
<dbReference type="AlphaFoldDB" id="A0A2T4UNI3"/>
<reference evidence="3 4" key="1">
    <citation type="submission" date="2018-03" db="EMBL/GenBank/DDBJ databases">
        <title>Aquarubrobacter algicola gen. nov., sp. nov., a novel actinobacterium isolated from shallow eutrophic lake during the end of cyanobacterial harmful algal blooms.</title>
        <authorList>
            <person name="Chun S.J."/>
        </authorList>
    </citation>
    <scope>NUCLEOTIDE SEQUENCE [LARGE SCALE GENOMIC DNA]</scope>
    <source>
        <strain evidence="3 4">Seoho-28</strain>
    </source>
</reference>
<dbReference type="InterPro" id="IPR014001">
    <property type="entry name" value="Helicase_ATP-bd"/>
</dbReference>
<dbReference type="Pfam" id="PF00176">
    <property type="entry name" value="SNF2-rel_dom"/>
    <property type="match status" value="1"/>
</dbReference>
<dbReference type="SUPFAM" id="SSF52540">
    <property type="entry name" value="P-loop containing nucleoside triphosphate hydrolases"/>
    <property type="match status" value="2"/>
</dbReference>
<name>A0A2T4UNI3_9ACTN</name>
<dbReference type="InterPro" id="IPR000330">
    <property type="entry name" value="SNF2_N"/>
</dbReference>
<evidence type="ECO:0000313" key="4">
    <source>
        <dbReference type="Proteomes" id="UP000240739"/>
    </source>
</evidence>
<proteinExistence type="predicted"/>
<dbReference type="InterPro" id="IPR027417">
    <property type="entry name" value="P-loop_NTPase"/>
</dbReference>
<comment type="caution">
    <text evidence="3">The sequence shown here is derived from an EMBL/GenBank/DDBJ whole genome shotgun (WGS) entry which is preliminary data.</text>
</comment>
<dbReference type="PANTHER" id="PTHR10799">
    <property type="entry name" value="SNF2/RAD54 HELICASE FAMILY"/>
    <property type="match status" value="1"/>
</dbReference>
<dbReference type="InterPro" id="IPR038718">
    <property type="entry name" value="SNF2-like_sf"/>
</dbReference>
<dbReference type="GO" id="GO:0004386">
    <property type="term" value="F:helicase activity"/>
    <property type="evidence" value="ECO:0007669"/>
    <property type="project" value="UniProtKB-KW"/>
</dbReference>
<organism evidence="3 4">
    <name type="scientific">Paraconexibacter algicola</name>
    <dbReference type="NCBI Taxonomy" id="2133960"/>
    <lineage>
        <taxon>Bacteria</taxon>
        <taxon>Bacillati</taxon>
        <taxon>Actinomycetota</taxon>
        <taxon>Thermoleophilia</taxon>
        <taxon>Solirubrobacterales</taxon>
        <taxon>Paraconexibacteraceae</taxon>
        <taxon>Paraconexibacter</taxon>
    </lineage>
</organism>
<accession>A0A2T4UNI3</accession>
<dbReference type="PROSITE" id="PS51192">
    <property type="entry name" value="HELICASE_ATP_BIND_1"/>
    <property type="match status" value="1"/>
</dbReference>
<dbReference type="SMART" id="SM00487">
    <property type="entry name" value="DEXDc"/>
    <property type="match status" value="1"/>
</dbReference>
<keyword evidence="4" id="KW-1185">Reference proteome</keyword>
<keyword evidence="3" id="KW-0067">ATP-binding</keyword>
<dbReference type="Gene3D" id="3.40.50.10810">
    <property type="entry name" value="Tandem AAA-ATPase domain"/>
    <property type="match status" value="1"/>
</dbReference>
<dbReference type="OrthoDB" id="9814088at2"/>
<sequence length="584" mass="63980">MSSDEAHASSLQHLSMRFGTARMLGQRSTVIAIDDFLLNLPEIASWPAEDHSNVIWQPELLDLVQSSDSDARVMNSRLTQDQETGQHFELGDEWTAPLTDFQRRDVGALIGLTHGANFSVPGAGKTRAALAVFQERRLRGAVERCLVVCPKPVFESWEDEIAQCFARDSITVTSMTDSVVPPTDVVLINYERLPDAVSPLTHWLRRNPAMLILDEAHRTKRGPGGAWGSASLALGPYARSRLILSGTPAPNGARDLENLMGFVWPGRGRRAVSQALAGRDLKAASQLLRPLFVRTTKAELGLPPVNRVVRQIDLPPLHREIYRALVGQASSSLTGTEDADALGRVLLYLLMAATTPALLAVGSSKYEPLPYRVPPLEIPEHTDLATAMRDLPLYEISPKYREVASIVAANAARGRKTLVWSTFVRNLTSLQTFLGRFQPAMVHGGTEDRAAELDRFRHDGNCMVLLSNPATLGEGVSLHQVCNDAVYIDRDFAAGRFLQSVDRIHRLGLPPETETNVTFLIATDTIDELVRVRLERKLDFMGSVLDDPAVLTLTDFDEEPSASAGMNDADVAALIGHLRSSAPA</sequence>
<dbReference type="CDD" id="cd18793">
    <property type="entry name" value="SF2_C_SNF"/>
    <property type="match status" value="1"/>
</dbReference>
<dbReference type="InterPro" id="IPR001650">
    <property type="entry name" value="Helicase_C-like"/>
</dbReference>
<dbReference type="Gene3D" id="3.40.50.300">
    <property type="entry name" value="P-loop containing nucleotide triphosphate hydrolases"/>
    <property type="match status" value="1"/>
</dbReference>
<dbReference type="GO" id="GO:0005524">
    <property type="term" value="F:ATP binding"/>
    <property type="evidence" value="ECO:0007669"/>
    <property type="project" value="InterPro"/>
</dbReference>
<dbReference type="Proteomes" id="UP000240739">
    <property type="component" value="Unassembled WGS sequence"/>
</dbReference>
<protein>
    <submittedName>
        <fullName evidence="3">DNA helicase</fullName>
    </submittedName>
</protein>
<evidence type="ECO:0000256" key="1">
    <source>
        <dbReference type="ARBA" id="ARBA00022801"/>
    </source>
</evidence>
<keyword evidence="1" id="KW-0378">Hydrolase</keyword>
<gene>
    <name evidence="3" type="ORF">C7Y72_10600</name>
</gene>
<evidence type="ECO:0000259" key="2">
    <source>
        <dbReference type="PROSITE" id="PS51192"/>
    </source>
</evidence>
<dbReference type="EMBL" id="PYYB01000001">
    <property type="protein sequence ID" value="PTL60797.1"/>
    <property type="molecule type" value="Genomic_DNA"/>
</dbReference>